<evidence type="ECO:0000256" key="4">
    <source>
        <dbReference type="ARBA" id="ARBA00023136"/>
    </source>
</evidence>
<accession>A0ABR7CLI8</accession>
<dbReference type="Gene3D" id="3.40.50.410">
    <property type="entry name" value="von Willebrand factor, type A domain"/>
    <property type="match status" value="1"/>
</dbReference>
<reference evidence="7 8" key="1">
    <citation type="submission" date="2020-08" db="EMBL/GenBank/DDBJ databases">
        <title>Genome public.</title>
        <authorList>
            <person name="Liu C."/>
            <person name="Sun Q."/>
        </authorList>
    </citation>
    <scope>NUCLEOTIDE SEQUENCE [LARGE SCALE GENOMIC DNA]</scope>
    <source>
        <strain evidence="7 8">New-7</strain>
    </source>
</reference>
<evidence type="ECO:0000313" key="8">
    <source>
        <dbReference type="Proteomes" id="UP000636891"/>
    </source>
</evidence>
<dbReference type="Pfam" id="PF00092">
    <property type="entry name" value="VWA"/>
    <property type="match status" value="1"/>
</dbReference>
<dbReference type="PANTHER" id="PTHR22550">
    <property type="entry name" value="SPORE GERMINATION PROTEIN"/>
    <property type="match status" value="1"/>
</dbReference>
<dbReference type="PROSITE" id="PS50234">
    <property type="entry name" value="VWFA"/>
    <property type="match status" value="1"/>
</dbReference>
<feature type="transmembrane region" description="Helical" evidence="5">
    <location>
        <begin position="305"/>
        <end position="322"/>
    </location>
</feature>
<dbReference type="EMBL" id="JACOOK010000002">
    <property type="protein sequence ID" value="MBC5616522.1"/>
    <property type="molecule type" value="Genomic_DNA"/>
</dbReference>
<dbReference type="SMART" id="SM00327">
    <property type="entry name" value="VWA"/>
    <property type="match status" value="1"/>
</dbReference>
<feature type="domain" description="VWFA" evidence="6">
    <location>
        <begin position="92"/>
        <end position="285"/>
    </location>
</feature>
<dbReference type="PANTHER" id="PTHR22550:SF5">
    <property type="entry name" value="LEUCINE ZIPPER PROTEIN 4"/>
    <property type="match status" value="1"/>
</dbReference>
<proteinExistence type="predicted"/>
<dbReference type="InterPro" id="IPR033881">
    <property type="entry name" value="vWA_BatA_type"/>
</dbReference>
<dbReference type="InterPro" id="IPR050768">
    <property type="entry name" value="UPF0353/GerABKA_families"/>
</dbReference>
<keyword evidence="4 5" id="KW-0472">Membrane</keyword>
<dbReference type="CDD" id="cd01467">
    <property type="entry name" value="vWA_BatA_type"/>
    <property type="match status" value="1"/>
</dbReference>
<evidence type="ECO:0000259" key="6">
    <source>
        <dbReference type="PROSITE" id="PS50234"/>
    </source>
</evidence>
<keyword evidence="1" id="KW-1003">Cell membrane</keyword>
<sequence length="331" mass="36549">MDITKFANPKLLWLLLLLLPMVAYYIYRMRQGKATMRISTVAGVRRLPHGPKYYLQHLPFVLRCLATALLIVALARPQSTSKNTSSSTEGIDIVLALDISGSMLARDFQPDRISAAKEMAANFIMDRPNDRIGLVVFAGESFTQSPLTTDKASLVNILGTVKSGIIEDGTAIGNGLGTAVNRLRESSAKSKVVILLTDGVNNSGQIAPLTAADIAQTLGIRVYTIGVGSEGTAPYPALDMWGNISYVPMKVEIDEKMLTQIAEKTGGKYFRATDNNKLRDIYEEINQMEKSRVEVENVTRYYERFALFALAALALLVCEMLIRKLWLRQIP</sequence>
<keyword evidence="2 5" id="KW-0812">Transmembrane</keyword>
<gene>
    <name evidence="7" type="ORF">H8S08_05740</name>
</gene>
<dbReference type="RefSeq" id="WP_101573469.1">
    <property type="nucleotide sequence ID" value="NZ_JACOOK010000002.1"/>
</dbReference>
<evidence type="ECO:0000256" key="3">
    <source>
        <dbReference type="ARBA" id="ARBA00022989"/>
    </source>
</evidence>
<dbReference type="InterPro" id="IPR011933">
    <property type="entry name" value="Double_TM_dom"/>
</dbReference>
<keyword evidence="3 5" id="KW-1133">Transmembrane helix</keyword>
<name>A0ABR7CLI8_9BACT</name>
<evidence type="ECO:0000313" key="7">
    <source>
        <dbReference type="EMBL" id="MBC5616522.1"/>
    </source>
</evidence>
<dbReference type="InterPro" id="IPR036465">
    <property type="entry name" value="vWFA_dom_sf"/>
</dbReference>
<evidence type="ECO:0000256" key="1">
    <source>
        <dbReference type="ARBA" id="ARBA00022475"/>
    </source>
</evidence>
<comment type="caution">
    <text evidence="7">The sequence shown here is derived from an EMBL/GenBank/DDBJ whole genome shotgun (WGS) entry which is preliminary data.</text>
</comment>
<dbReference type="Pfam" id="PF07584">
    <property type="entry name" value="BatA"/>
    <property type="match status" value="1"/>
</dbReference>
<feature type="transmembrane region" description="Helical" evidence="5">
    <location>
        <begin position="12"/>
        <end position="27"/>
    </location>
</feature>
<evidence type="ECO:0000256" key="2">
    <source>
        <dbReference type="ARBA" id="ARBA00022692"/>
    </source>
</evidence>
<dbReference type="InterPro" id="IPR002035">
    <property type="entry name" value="VWF_A"/>
</dbReference>
<keyword evidence="8" id="KW-1185">Reference proteome</keyword>
<organism evidence="7 8">
    <name type="scientific">Alistipes hominis</name>
    <dbReference type="NCBI Taxonomy" id="2763015"/>
    <lineage>
        <taxon>Bacteria</taxon>
        <taxon>Pseudomonadati</taxon>
        <taxon>Bacteroidota</taxon>
        <taxon>Bacteroidia</taxon>
        <taxon>Bacteroidales</taxon>
        <taxon>Rikenellaceae</taxon>
        <taxon>Alistipes</taxon>
    </lineage>
</organism>
<dbReference type="InterPro" id="IPR024163">
    <property type="entry name" value="Aerotolerance_reg_N"/>
</dbReference>
<dbReference type="NCBIfam" id="TIGR02226">
    <property type="entry name" value="two_anch"/>
    <property type="match status" value="1"/>
</dbReference>
<dbReference type="SUPFAM" id="SSF53300">
    <property type="entry name" value="vWA-like"/>
    <property type="match status" value="1"/>
</dbReference>
<evidence type="ECO:0000256" key="5">
    <source>
        <dbReference type="SAM" id="Phobius"/>
    </source>
</evidence>
<protein>
    <submittedName>
        <fullName evidence="7">VWA domain-containing protein</fullName>
    </submittedName>
</protein>
<dbReference type="Proteomes" id="UP000636891">
    <property type="component" value="Unassembled WGS sequence"/>
</dbReference>